<evidence type="ECO:0000313" key="2">
    <source>
        <dbReference type="EMBL" id="ACL57440.1"/>
    </source>
</evidence>
<name>B8ICM9_METNO</name>
<dbReference type="RefSeq" id="WP_015929120.1">
    <property type="nucleotide sequence ID" value="NC_011894.1"/>
</dbReference>
<dbReference type="AlphaFoldDB" id="B8ICM9"/>
<dbReference type="EMBL" id="CP001349">
    <property type="protein sequence ID" value="ACL57440.1"/>
    <property type="molecule type" value="Genomic_DNA"/>
</dbReference>
<sequence>MTPDQHTILSFLAERVASHASIERIAVFGSTARADLGPLSDVDVYIIWSNLDGSDGSLISDFVQVQTAWQDWAEELGRLVERPVSTHNSHPCDPPDDAWPAIERGLASPTAQIGKVILIPTPAK</sequence>
<dbReference type="HOGENOM" id="CLU_2001207_0_0_5"/>
<dbReference type="CDD" id="cd05403">
    <property type="entry name" value="NT_KNTase_like"/>
    <property type="match status" value="1"/>
</dbReference>
<dbReference type="Proteomes" id="UP000008207">
    <property type="component" value="Chromosome"/>
</dbReference>
<organism evidence="2 3">
    <name type="scientific">Methylobacterium nodulans (strain LMG 21967 / CNCM I-2342 / ORS 2060)</name>
    <dbReference type="NCBI Taxonomy" id="460265"/>
    <lineage>
        <taxon>Bacteria</taxon>
        <taxon>Pseudomonadati</taxon>
        <taxon>Pseudomonadota</taxon>
        <taxon>Alphaproteobacteria</taxon>
        <taxon>Hyphomicrobiales</taxon>
        <taxon>Methylobacteriaceae</taxon>
        <taxon>Methylobacterium</taxon>
    </lineage>
</organism>
<dbReference type="InterPro" id="IPR043519">
    <property type="entry name" value="NT_sf"/>
</dbReference>
<dbReference type="OrthoDB" id="559450at2"/>
<evidence type="ECO:0000259" key="1">
    <source>
        <dbReference type="Pfam" id="PF18765"/>
    </source>
</evidence>
<keyword evidence="3" id="KW-1185">Reference proteome</keyword>
<evidence type="ECO:0000313" key="3">
    <source>
        <dbReference type="Proteomes" id="UP000008207"/>
    </source>
</evidence>
<proteinExistence type="predicted"/>
<reference evidence="2 3" key="1">
    <citation type="submission" date="2009-01" db="EMBL/GenBank/DDBJ databases">
        <title>Complete sequence of chromosome of Methylobacterium nodulans ORS 2060.</title>
        <authorList>
            <consortium name="US DOE Joint Genome Institute"/>
            <person name="Lucas S."/>
            <person name="Copeland A."/>
            <person name="Lapidus A."/>
            <person name="Glavina del Rio T."/>
            <person name="Dalin E."/>
            <person name="Tice H."/>
            <person name="Bruce D."/>
            <person name="Goodwin L."/>
            <person name="Pitluck S."/>
            <person name="Sims D."/>
            <person name="Brettin T."/>
            <person name="Detter J.C."/>
            <person name="Han C."/>
            <person name="Larimer F."/>
            <person name="Land M."/>
            <person name="Hauser L."/>
            <person name="Kyrpides N."/>
            <person name="Ivanova N."/>
            <person name="Marx C.J."/>
            <person name="Richardson P."/>
        </authorList>
    </citation>
    <scope>NUCLEOTIDE SEQUENCE [LARGE SCALE GENOMIC DNA]</scope>
    <source>
        <strain evidence="3">LMG 21967 / CNCM I-2342 / ORS 2060</strain>
    </source>
</reference>
<dbReference type="KEGG" id="mno:Mnod_2470"/>
<feature type="domain" description="Polymerase beta nucleotidyltransferase" evidence="1">
    <location>
        <begin position="15"/>
        <end position="62"/>
    </location>
</feature>
<dbReference type="SUPFAM" id="SSF81301">
    <property type="entry name" value="Nucleotidyltransferase"/>
    <property type="match status" value="1"/>
</dbReference>
<accession>B8ICM9</accession>
<dbReference type="InterPro" id="IPR041633">
    <property type="entry name" value="Polbeta"/>
</dbReference>
<dbReference type="Pfam" id="PF18765">
    <property type="entry name" value="Polbeta"/>
    <property type="match status" value="1"/>
</dbReference>
<dbReference type="Gene3D" id="3.30.460.10">
    <property type="entry name" value="Beta Polymerase, domain 2"/>
    <property type="match status" value="1"/>
</dbReference>
<dbReference type="eggNOG" id="COG1669">
    <property type="taxonomic scope" value="Bacteria"/>
</dbReference>
<protein>
    <recommendedName>
        <fullName evidence="1">Polymerase beta nucleotidyltransferase domain-containing protein</fullName>
    </recommendedName>
</protein>
<gene>
    <name evidence="2" type="ordered locus">Mnod_2470</name>
</gene>